<dbReference type="EMBL" id="KB467854">
    <property type="protein sequence ID" value="PCH35664.1"/>
    <property type="molecule type" value="Genomic_DNA"/>
</dbReference>
<accession>A0A2H3JG32</accession>
<keyword evidence="3" id="KW-1185">Reference proteome</keyword>
<organism evidence="2 3">
    <name type="scientific">Wolfiporia cocos (strain MD-104)</name>
    <name type="common">Brown rot fungus</name>
    <dbReference type="NCBI Taxonomy" id="742152"/>
    <lineage>
        <taxon>Eukaryota</taxon>
        <taxon>Fungi</taxon>
        <taxon>Dikarya</taxon>
        <taxon>Basidiomycota</taxon>
        <taxon>Agaricomycotina</taxon>
        <taxon>Agaricomycetes</taxon>
        <taxon>Polyporales</taxon>
        <taxon>Phaeolaceae</taxon>
        <taxon>Wolfiporia</taxon>
    </lineage>
</organism>
<sequence length="428" mass="47467">MYFSYTAGSEAVRSTEHLVVLCHGHDRVLVPLPATYEDVIRLARAEFRLADEHELRLFTRDLSGSVERQDVRITAQAWLIIRHVLPAIYVEIFNPAAAPSAGRTSMAPAQVVTHEMGAVLPSSVVPAAMRRLSRMSLGVPKLASPSASISRTSISHHKSGSDDDDEGRMPFIDDEAEEEVRIGSKGKRNIERSRVLSDAEEEDEADGDEEEQQVEAEDDARMEEDEDELMGSVREEESTRATPPQKQLEEEIGNRSLPSSASKPPYSAREPRRSSMAHQRSSPRQSNLTPIKVKQENLSTSTTPSRSKPKSESNPPAATPRKSEAKPENDRLLVTVHLPSAPGGDDTMLFKTRGRHPVSKVLLQACRTFKIEDMYKRARLVMIMEADDQHGGYVEHHIPCAPDDTMARAGAQEDSFFIIEIDGKAEEG</sequence>
<dbReference type="AlphaFoldDB" id="A0A2H3JG32"/>
<evidence type="ECO:0000313" key="2">
    <source>
        <dbReference type="EMBL" id="PCH35664.1"/>
    </source>
</evidence>
<feature type="compositionally biased region" description="Acidic residues" evidence="1">
    <location>
        <begin position="198"/>
        <end position="229"/>
    </location>
</feature>
<gene>
    <name evidence="2" type="ORF">WOLCODRAFT_166401</name>
</gene>
<feature type="compositionally biased region" description="Basic and acidic residues" evidence="1">
    <location>
        <begin position="321"/>
        <end position="330"/>
    </location>
</feature>
<feature type="compositionally biased region" description="Polar residues" evidence="1">
    <location>
        <begin position="276"/>
        <end position="289"/>
    </location>
</feature>
<dbReference type="Proteomes" id="UP000218811">
    <property type="component" value="Unassembled WGS sequence"/>
</dbReference>
<name>A0A2H3JG32_WOLCO</name>
<feature type="region of interest" description="Disordered" evidence="1">
    <location>
        <begin position="141"/>
        <end position="169"/>
    </location>
</feature>
<feature type="region of interest" description="Disordered" evidence="1">
    <location>
        <begin position="192"/>
        <end position="330"/>
    </location>
</feature>
<evidence type="ECO:0000313" key="3">
    <source>
        <dbReference type="Proteomes" id="UP000218811"/>
    </source>
</evidence>
<evidence type="ECO:0000256" key="1">
    <source>
        <dbReference type="SAM" id="MobiDB-lite"/>
    </source>
</evidence>
<dbReference type="STRING" id="742152.A0A2H3JG32"/>
<dbReference type="OMA" id="VTHEMGA"/>
<dbReference type="OrthoDB" id="3262817at2759"/>
<proteinExistence type="predicted"/>
<protein>
    <submittedName>
        <fullName evidence="2">Uncharacterized protein</fullName>
    </submittedName>
</protein>
<feature type="compositionally biased region" description="Low complexity" evidence="1">
    <location>
        <begin position="143"/>
        <end position="153"/>
    </location>
</feature>
<reference evidence="2 3" key="1">
    <citation type="journal article" date="2012" name="Science">
        <title>The Paleozoic origin of enzymatic lignin decomposition reconstructed from 31 fungal genomes.</title>
        <authorList>
            <person name="Floudas D."/>
            <person name="Binder M."/>
            <person name="Riley R."/>
            <person name="Barry K."/>
            <person name="Blanchette R.A."/>
            <person name="Henrissat B."/>
            <person name="Martinez A.T."/>
            <person name="Otillar R."/>
            <person name="Spatafora J.W."/>
            <person name="Yadav J.S."/>
            <person name="Aerts A."/>
            <person name="Benoit I."/>
            <person name="Boyd A."/>
            <person name="Carlson A."/>
            <person name="Copeland A."/>
            <person name="Coutinho P.M."/>
            <person name="de Vries R.P."/>
            <person name="Ferreira P."/>
            <person name="Findley K."/>
            <person name="Foster B."/>
            <person name="Gaskell J."/>
            <person name="Glotzer D."/>
            <person name="Gorecki P."/>
            <person name="Heitman J."/>
            <person name="Hesse C."/>
            <person name="Hori C."/>
            <person name="Igarashi K."/>
            <person name="Jurgens J.A."/>
            <person name="Kallen N."/>
            <person name="Kersten P."/>
            <person name="Kohler A."/>
            <person name="Kuees U."/>
            <person name="Kumar T.K.A."/>
            <person name="Kuo A."/>
            <person name="LaButti K."/>
            <person name="Larrondo L.F."/>
            <person name="Lindquist E."/>
            <person name="Ling A."/>
            <person name="Lombard V."/>
            <person name="Lucas S."/>
            <person name="Lundell T."/>
            <person name="Martin R."/>
            <person name="McLaughlin D.J."/>
            <person name="Morgenstern I."/>
            <person name="Morin E."/>
            <person name="Murat C."/>
            <person name="Nagy L.G."/>
            <person name="Nolan M."/>
            <person name="Ohm R.A."/>
            <person name="Patyshakuliyeva A."/>
            <person name="Rokas A."/>
            <person name="Ruiz-Duenas F.J."/>
            <person name="Sabat G."/>
            <person name="Salamov A."/>
            <person name="Samejima M."/>
            <person name="Schmutz J."/>
            <person name="Slot J.C."/>
            <person name="St John F."/>
            <person name="Stenlid J."/>
            <person name="Sun H."/>
            <person name="Sun S."/>
            <person name="Syed K."/>
            <person name="Tsang A."/>
            <person name="Wiebenga A."/>
            <person name="Young D."/>
            <person name="Pisabarro A."/>
            <person name="Eastwood D.C."/>
            <person name="Martin F."/>
            <person name="Cullen D."/>
            <person name="Grigoriev I.V."/>
            <person name="Hibbett D.S."/>
        </authorList>
    </citation>
    <scope>NUCLEOTIDE SEQUENCE [LARGE SCALE GENOMIC DNA]</scope>
    <source>
        <strain evidence="2 3">MD-104</strain>
    </source>
</reference>